<dbReference type="PANTHER" id="PTHR43646">
    <property type="entry name" value="GLYCOSYLTRANSFERASE"/>
    <property type="match status" value="1"/>
</dbReference>
<protein>
    <submittedName>
        <fullName evidence="7">TIGR04283 family arsenosugar biosynthesis glycosyltransferase</fullName>
    </submittedName>
</protein>
<name>A0A927D1Q8_9RHOB</name>
<feature type="domain" description="Glycosyltransferase 2-like" evidence="6">
    <location>
        <begin position="6"/>
        <end position="102"/>
    </location>
</feature>
<dbReference type="RefSeq" id="WP_191073797.1">
    <property type="nucleotide sequence ID" value="NZ_JACTAG010000001.1"/>
</dbReference>
<dbReference type="InterPro" id="IPR029044">
    <property type="entry name" value="Nucleotide-diphossugar_trans"/>
</dbReference>
<dbReference type="NCBIfam" id="TIGR04283">
    <property type="entry name" value="glyco_like_mftF"/>
    <property type="match status" value="1"/>
</dbReference>
<evidence type="ECO:0000256" key="5">
    <source>
        <dbReference type="ARBA" id="ARBA00023136"/>
    </source>
</evidence>
<gene>
    <name evidence="7" type="ORF">H9Q16_02570</name>
</gene>
<dbReference type="GO" id="GO:0016757">
    <property type="term" value="F:glycosyltransferase activity"/>
    <property type="evidence" value="ECO:0007669"/>
    <property type="project" value="UniProtKB-KW"/>
</dbReference>
<dbReference type="AlphaFoldDB" id="A0A927D1Q8"/>
<keyword evidence="5" id="KW-0472">Membrane</keyword>
<comment type="caution">
    <text evidence="7">The sequence shown here is derived from an EMBL/GenBank/DDBJ whole genome shotgun (WGS) entry which is preliminary data.</text>
</comment>
<keyword evidence="2" id="KW-1003">Cell membrane</keyword>
<evidence type="ECO:0000256" key="4">
    <source>
        <dbReference type="ARBA" id="ARBA00022679"/>
    </source>
</evidence>
<dbReference type="PANTHER" id="PTHR43646:SF2">
    <property type="entry name" value="GLYCOSYLTRANSFERASE 2-LIKE DOMAIN-CONTAINING PROTEIN"/>
    <property type="match status" value="1"/>
</dbReference>
<keyword evidence="4" id="KW-0808">Transferase</keyword>
<dbReference type="Gene3D" id="3.90.550.10">
    <property type="entry name" value="Spore Coat Polysaccharide Biosynthesis Protein SpsA, Chain A"/>
    <property type="match status" value="1"/>
</dbReference>
<dbReference type="InterPro" id="IPR026461">
    <property type="entry name" value="Trfase_2_rSAM/seldom_assoc"/>
</dbReference>
<organism evidence="7 8">
    <name type="scientific">Sulfitobacter aestuariivivens</name>
    <dbReference type="NCBI Taxonomy" id="2766981"/>
    <lineage>
        <taxon>Bacteria</taxon>
        <taxon>Pseudomonadati</taxon>
        <taxon>Pseudomonadota</taxon>
        <taxon>Alphaproteobacteria</taxon>
        <taxon>Rhodobacterales</taxon>
        <taxon>Roseobacteraceae</taxon>
        <taxon>Sulfitobacter</taxon>
    </lineage>
</organism>
<proteinExistence type="predicted"/>
<dbReference type="SUPFAM" id="SSF53448">
    <property type="entry name" value="Nucleotide-diphospho-sugar transferases"/>
    <property type="match status" value="1"/>
</dbReference>
<evidence type="ECO:0000313" key="8">
    <source>
        <dbReference type="Proteomes" id="UP000635142"/>
    </source>
</evidence>
<accession>A0A927D1Q8</accession>
<dbReference type="EMBL" id="JACTAG010000001">
    <property type="protein sequence ID" value="MBD3662796.1"/>
    <property type="molecule type" value="Genomic_DNA"/>
</dbReference>
<evidence type="ECO:0000256" key="2">
    <source>
        <dbReference type="ARBA" id="ARBA00022475"/>
    </source>
</evidence>
<sequence length="228" mass="24305">MRAPISVIIPTLNAVDALPGCLGALMEGLDAGLIREVIVSDGGSRDATGATAQAWGAEVLHGPASRGGQLRRGCAAAKGDWLLILHADTQLGEGWPKAVRPHLEGELAGWFRLSFAGGGLAAALVAAWANLRSRFGLPYGDQGLLIPRRLYDVVGGYCDQPLMEDVALARTLRGKLTGLPATAITSAEKYRTQGWMRRGTRNLWTLARYFAGASPEQLAARYDRPTQS</sequence>
<dbReference type="InterPro" id="IPR001173">
    <property type="entry name" value="Glyco_trans_2-like"/>
</dbReference>
<keyword evidence="8" id="KW-1185">Reference proteome</keyword>
<keyword evidence="3" id="KW-0328">Glycosyltransferase</keyword>
<evidence type="ECO:0000256" key="3">
    <source>
        <dbReference type="ARBA" id="ARBA00022676"/>
    </source>
</evidence>
<evidence type="ECO:0000313" key="7">
    <source>
        <dbReference type="EMBL" id="MBD3662796.1"/>
    </source>
</evidence>
<dbReference type="Pfam" id="PF00535">
    <property type="entry name" value="Glycos_transf_2"/>
    <property type="match status" value="1"/>
</dbReference>
<dbReference type="GO" id="GO:0005886">
    <property type="term" value="C:plasma membrane"/>
    <property type="evidence" value="ECO:0007669"/>
    <property type="project" value="UniProtKB-SubCell"/>
</dbReference>
<reference evidence="7" key="1">
    <citation type="submission" date="2020-08" db="EMBL/GenBank/DDBJ databases">
        <title>Sulfitobacter aestuariivivens sp. nov., isolated from a tidal flat.</title>
        <authorList>
            <person name="Park S."/>
            <person name="Yoon J.-H."/>
        </authorList>
    </citation>
    <scope>NUCLEOTIDE SEQUENCE</scope>
    <source>
        <strain evidence="7">TSTF-M16</strain>
    </source>
</reference>
<dbReference type="Proteomes" id="UP000635142">
    <property type="component" value="Unassembled WGS sequence"/>
</dbReference>
<evidence type="ECO:0000259" key="6">
    <source>
        <dbReference type="Pfam" id="PF00535"/>
    </source>
</evidence>
<comment type="subcellular location">
    <subcellularLocation>
        <location evidence="1">Cell membrane</location>
    </subcellularLocation>
</comment>
<evidence type="ECO:0000256" key="1">
    <source>
        <dbReference type="ARBA" id="ARBA00004236"/>
    </source>
</evidence>
<dbReference type="CDD" id="cd02522">
    <property type="entry name" value="GT_2_like_a"/>
    <property type="match status" value="1"/>
</dbReference>